<dbReference type="InterPro" id="IPR007312">
    <property type="entry name" value="Phosphoesterase"/>
</dbReference>
<dbReference type="Pfam" id="PF04185">
    <property type="entry name" value="Phosphoesterase"/>
    <property type="match status" value="1"/>
</dbReference>
<keyword evidence="1" id="KW-0378">Hydrolase</keyword>
<dbReference type="GO" id="GO:0009395">
    <property type="term" value="P:phospholipid catabolic process"/>
    <property type="evidence" value="ECO:0007669"/>
    <property type="project" value="TreeGrafter"/>
</dbReference>
<comment type="caution">
    <text evidence="2">The sequence shown here is derived from an EMBL/GenBank/DDBJ whole genome shotgun (WGS) entry which is preliminary data.</text>
</comment>
<evidence type="ECO:0000313" key="3">
    <source>
        <dbReference type="Proteomes" id="UP001162640"/>
    </source>
</evidence>
<sequence length="455" mass="51626">MKISRIIILMMENRSFDHLLGYSTITDLVGVPSGQTVPLDPSDFTQGTKAINPNGLDECVDDPLHGFDNIANQMNGGSMDGWLKECTNEGRDLDNPISMFTPETAPIINTLAENFAVFDHWYCSVPSSTDPNRAYAMSGTSNAMVTNFNGTLWSQQSHIDWLNERNVTAGGYYQDDLWALGYFEDYHKDENAKRIKELDSFYTDLKSGDLPAYTWLQPRSSVHDDKLPSWQHPDARVSVGEDLIKEVYEAIRADPWWNETLFVITYDEHGGYYDHVTPPPTVSPDGIDSDNGFRFDGLGIRVPTIAISPWTAKGVVYNEGEPASNEFDHASLIRTTNEIFNLDSFMTARDEWSKSFTGVLTETYRDDTPATLPDVYGLDKFDRQTEITYQKSKEINEHLEGQILMFCKMHYPSSFRENEICEEAKKENAHVNQEHASKWIIKEQNKMMLAAGRSI</sequence>
<evidence type="ECO:0000256" key="1">
    <source>
        <dbReference type="ARBA" id="ARBA00022801"/>
    </source>
</evidence>
<protein>
    <recommendedName>
        <fullName evidence="4">Phosphoesterase</fullName>
    </recommendedName>
</protein>
<organism evidence="2 3">
    <name type="scientific">Triparma laevis f. inornata</name>
    <dbReference type="NCBI Taxonomy" id="1714386"/>
    <lineage>
        <taxon>Eukaryota</taxon>
        <taxon>Sar</taxon>
        <taxon>Stramenopiles</taxon>
        <taxon>Ochrophyta</taxon>
        <taxon>Bolidophyceae</taxon>
        <taxon>Parmales</taxon>
        <taxon>Triparmaceae</taxon>
        <taxon>Triparma</taxon>
    </lineage>
</organism>
<dbReference type="AlphaFoldDB" id="A0A9W6ZC52"/>
<dbReference type="SUPFAM" id="SSF53649">
    <property type="entry name" value="Alkaline phosphatase-like"/>
    <property type="match status" value="1"/>
</dbReference>
<dbReference type="EMBL" id="BLQM01000004">
    <property type="protein sequence ID" value="GMH48413.1"/>
    <property type="molecule type" value="Genomic_DNA"/>
</dbReference>
<reference evidence="3" key="1">
    <citation type="journal article" date="2023" name="Commun. Biol.">
        <title>Genome analysis of Parmales, the sister group of diatoms, reveals the evolutionary specialization of diatoms from phago-mixotrophs to photoautotrophs.</title>
        <authorList>
            <person name="Ban H."/>
            <person name="Sato S."/>
            <person name="Yoshikawa S."/>
            <person name="Yamada K."/>
            <person name="Nakamura Y."/>
            <person name="Ichinomiya M."/>
            <person name="Sato N."/>
            <person name="Blanc-Mathieu R."/>
            <person name="Endo H."/>
            <person name="Kuwata A."/>
            <person name="Ogata H."/>
        </authorList>
    </citation>
    <scope>NUCLEOTIDE SEQUENCE [LARGE SCALE GENOMIC DNA]</scope>
</reference>
<dbReference type="PANTHER" id="PTHR31956:SF1">
    <property type="entry name" value="NON-SPECIFIC PHOSPHOLIPASE C1"/>
    <property type="match status" value="1"/>
</dbReference>
<gene>
    <name evidence="2" type="ORF">TL16_g00285</name>
</gene>
<dbReference type="InterPro" id="IPR017850">
    <property type="entry name" value="Alkaline_phosphatase_core_sf"/>
</dbReference>
<dbReference type="Proteomes" id="UP001162640">
    <property type="component" value="Unassembled WGS sequence"/>
</dbReference>
<dbReference type="Gene3D" id="3.40.720.10">
    <property type="entry name" value="Alkaline Phosphatase, subunit A"/>
    <property type="match status" value="1"/>
</dbReference>
<dbReference type="PANTHER" id="PTHR31956">
    <property type="entry name" value="NON-SPECIFIC PHOSPHOLIPASE C4-RELATED"/>
    <property type="match status" value="1"/>
</dbReference>
<accession>A0A9W6ZC52</accession>
<evidence type="ECO:0008006" key="4">
    <source>
        <dbReference type="Google" id="ProtNLM"/>
    </source>
</evidence>
<dbReference type="GO" id="GO:0042578">
    <property type="term" value="F:phosphoric ester hydrolase activity"/>
    <property type="evidence" value="ECO:0007669"/>
    <property type="project" value="UniProtKB-ARBA"/>
</dbReference>
<proteinExistence type="predicted"/>
<name>A0A9W6ZC52_9STRA</name>
<evidence type="ECO:0000313" key="2">
    <source>
        <dbReference type="EMBL" id="GMH48413.1"/>
    </source>
</evidence>